<evidence type="ECO:0000313" key="4">
    <source>
        <dbReference type="Proteomes" id="UP001596512"/>
    </source>
</evidence>
<feature type="signal peptide" evidence="2">
    <location>
        <begin position="1"/>
        <end position="22"/>
    </location>
</feature>
<name>A0ABW2TRQ0_9PSEU</name>
<sequence>MKTKHLLATLMATGLLACPLVACGNDAGSGGGSKEITVLYRPGSLSDSAVSGAQRAFPDAKITFVKTADVDTKLTAALRTGQGLPSVVTADPIRYASAAGKFTDVAKSGFTPRSPRPTWTGRSRWARRPPASSSASRSTSAPSRTTTTPRRSPPQVCPPSPRPSASWCPPGTATSRLP</sequence>
<evidence type="ECO:0000256" key="1">
    <source>
        <dbReference type="SAM" id="MobiDB-lite"/>
    </source>
</evidence>
<dbReference type="Proteomes" id="UP001596512">
    <property type="component" value="Unassembled WGS sequence"/>
</dbReference>
<feature type="region of interest" description="Disordered" evidence="1">
    <location>
        <begin position="106"/>
        <end position="178"/>
    </location>
</feature>
<evidence type="ECO:0008006" key="5">
    <source>
        <dbReference type="Google" id="ProtNLM"/>
    </source>
</evidence>
<dbReference type="PROSITE" id="PS51257">
    <property type="entry name" value="PROKAR_LIPOPROTEIN"/>
    <property type="match status" value="1"/>
</dbReference>
<evidence type="ECO:0000256" key="2">
    <source>
        <dbReference type="SAM" id="SignalP"/>
    </source>
</evidence>
<proteinExistence type="predicted"/>
<evidence type="ECO:0000313" key="3">
    <source>
        <dbReference type="EMBL" id="MFC7616171.1"/>
    </source>
</evidence>
<accession>A0ABW2TRQ0</accession>
<organism evidence="3 4">
    <name type="scientific">Actinokineospora soli</name>
    <dbReference type="NCBI Taxonomy" id="1048753"/>
    <lineage>
        <taxon>Bacteria</taxon>
        <taxon>Bacillati</taxon>
        <taxon>Actinomycetota</taxon>
        <taxon>Actinomycetes</taxon>
        <taxon>Pseudonocardiales</taxon>
        <taxon>Pseudonocardiaceae</taxon>
        <taxon>Actinokineospora</taxon>
    </lineage>
</organism>
<feature type="chain" id="PRO_5045771938" description="Extracellular solute-binding protein" evidence="2">
    <location>
        <begin position="23"/>
        <end position="178"/>
    </location>
</feature>
<gene>
    <name evidence="3" type="ORF">ACFQV2_24575</name>
</gene>
<protein>
    <recommendedName>
        <fullName evidence="5">Extracellular solute-binding protein</fullName>
    </recommendedName>
</protein>
<dbReference type="Gene3D" id="3.40.190.10">
    <property type="entry name" value="Periplasmic binding protein-like II"/>
    <property type="match status" value="1"/>
</dbReference>
<feature type="compositionally biased region" description="Low complexity" evidence="1">
    <location>
        <begin position="128"/>
        <end position="150"/>
    </location>
</feature>
<reference evidence="4" key="1">
    <citation type="journal article" date="2019" name="Int. J. Syst. Evol. Microbiol.">
        <title>The Global Catalogue of Microorganisms (GCM) 10K type strain sequencing project: providing services to taxonomists for standard genome sequencing and annotation.</title>
        <authorList>
            <consortium name="The Broad Institute Genomics Platform"/>
            <consortium name="The Broad Institute Genome Sequencing Center for Infectious Disease"/>
            <person name="Wu L."/>
            <person name="Ma J."/>
        </authorList>
    </citation>
    <scope>NUCLEOTIDE SEQUENCE [LARGE SCALE GENOMIC DNA]</scope>
    <source>
        <strain evidence="4">JCM 17695</strain>
    </source>
</reference>
<dbReference type="SUPFAM" id="SSF53850">
    <property type="entry name" value="Periplasmic binding protein-like II"/>
    <property type="match status" value="1"/>
</dbReference>
<feature type="compositionally biased region" description="Pro residues" evidence="1">
    <location>
        <begin position="151"/>
        <end position="162"/>
    </location>
</feature>
<dbReference type="EMBL" id="JBHTEY010000004">
    <property type="protein sequence ID" value="MFC7616171.1"/>
    <property type="molecule type" value="Genomic_DNA"/>
</dbReference>
<keyword evidence="4" id="KW-1185">Reference proteome</keyword>
<keyword evidence="2" id="KW-0732">Signal</keyword>
<comment type="caution">
    <text evidence="3">The sequence shown here is derived from an EMBL/GenBank/DDBJ whole genome shotgun (WGS) entry which is preliminary data.</text>
</comment>